<name>K6W618_9ACTN</name>
<evidence type="ECO:0000313" key="4">
    <source>
        <dbReference type="Proteomes" id="UP000008363"/>
    </source>
</evidence>
<feature type="signal peptide" evidence="2">
    <location>
        <begin position="1"/>
        <end position="21"/>
    </location>
</feature>
<dbReference type="EMBL" id="BAHC01000052">
    <property type="protein sequence ID" value="GAB89146.1"/>
    <property type="molecule type" value="Genomic_DNA"/>
</dbReference>
<evidence type="ECO:0000256" key="1">
    <source>
        <dbReference type="SAM" id="MobiDB-lite"/>
    </source>
</evidence>
<evidence type="ECO:0000256" key="2">
    <source>
        <dbReference type="SAM" id="SignalP"/>
    </source>
</evidence>
<accession>K6W618</accession>
<feature type="region of interest" description="Disordered" evidence="1">
    <location>
        <begin position="29"/>
        <end position="50"/>
    </location>
</feature>
<protein>
    <recommendedName>
        <fullName evidence="5">DUF3558 domain-containing protein</fullName>
    </recommendedName>
</protein>
<dbReference type="InterPro" id="IPR024520">
    <property type="entry name" value="DUF3558"/>
</dbReference>
<organism evidence="3 4">
    <name type="scientific">Gordonia rhizosphera NBRC 16068</name>
    <dbReference type="NCBI Taxonomy" id="1108045"/>
    <lineage>
        <taxon>Bacteria</taxon>
        <taxon>Bacillati</taxon>
        <taxon>Actinomycetota</taxon>
        <taxon>Actinomycetes</taxon>
        <taxon>Mycobacteriales</taxon>
        <taxon>Gordoniaceae</taxon>
        <taxon>Gordonia</taxon>
    </lineage>
</organism>
<dbReference type="Pfam" id="PF12079">
    <property type="entry name" value="DUF3558"/>
    <property type="match status" value="1"/>
</dbReference>
<dbReference type="AlphaFoldDB" id="K6W618"/>
<dbReference type="Proteomes" id="UP000008363">
    <property type="component" value="Unassembled WGS sequence"/>
</dbReference>
<dbReference type="STRING" id="1108045.GORHZ_052_00150"/>
<reference evidence="3 4" key="1">
    <citation type="submission" date="2012-08" db="EMBL/GenBank/DDBJ databases">
        <title>Whole genome shotgun sequence of Gordonia rhizosphera NBRC 16068.</title>
        <authorList>
            <person name="Takarada H."/>
            <person name="Isaki S."/>
            <person name="Hosoyama A."/>
            <person name="Tsuchikane K."/>
            <person name="Katsumata H."/>
            <person name="Baba S."/>
            <person name="Ohji S."/>
            <person name="Yamazaki S."/>
            <person name="Fujita N."/>
        </authorList>
    </citation>
    <scope>NUCLEOTIDE SEQUENCE [LARGE SCALE GENOMIC DNA]</scope>
    <source>
        <strain evidence="3 4">NBRC 16068</strain>
    </source>
</reference>
<proteinExistence type="predicted"/>
<keyword evidence="2" id="KW-0732">Signal</keyword>
<dbReference type="PROSITE" id="PS51257">
    <property type="entry name" value="PROKAR_LIPOPROTEIN"/>
    <property type="match status" value="1"/>
</dbReference>
<feature type="chain" id="PRO_5039616303" description="DUF3558 domain-containing protein" evidence="2">
    <location>
        <begin position="22"/>
        <end position="199"/>
    </location>
</feature>
<sequence>MARLRATGAVAAAVAIGFVTVAGCSSDSDSDSSAASSVPSTSVVITGPEGTATVQNPAPYLSLWDPCSLPKSVPDSVALQDDPGVSQLDPWQFCEYQRVGDNPGDASYGISVGVTTQPYDEVSRNPAYSNVRPTRVGDGHPAFIADRAGVGSGPGMGIGWGTSYGTVTVDISPLGGSDPFDVQPILEKFVGAAYPYVPK</sequence>
<gene>
    <name evidence="3" type="ORF">GORHZ_052_00150</name>
</gene>
<feature type="compositionally biased region" description="Low complexity" evidence="1">
    <location>
        <begin position="29"/>
        <end position="44"/>
    </location>
</feature>
<comment type="caution">
    <text evidence="3">The sequence shown here is derived from an EMBL/GenBank/DDBJ whole genome shotgun (WGS) entry which is preliminary data.</text>
</comment>
<evidence type="ECO:0008006" key="5">
    <source>
        <dbReference type="Google" id="ProtNLM"/>
    </source>
</evidence>
<keyword evidence="4" id="KW-1185">Reference proteome</keyword>
<evidence type="ECO:0000313" key="3">
    <source>
        <dbReference type="EMBL" id="GAB89146.1"/>
    </source>
</evidence>